<protein>
    <submittedName>
        <fullName evidence="1">Uncharacterized protein</fullName>
    </submittedName>
</protein>
<accession>A0A840RZU4</accession>
<organism evidence="1 2">
    <name type="scientific">Glaciimonas immobilis</name>
    <dbReference type="NCBI Taxonomy" id="728004"/>
    <lineage>
        <taxon>Bacteria</taxon>
        <taxon>Pseudomonadati</taxon>
        <taxon>Pseudomonadota</taxon>
        <taxon>Betaproteobacteria</taxon>
        <taxon>Burkholderiales</taxon>
        <taxon>Oxalobacteraceae</taxon>
        <taxon>Glaciimonas</taxon>
    </lineage>
</organism>
<dbReference type="AlphaFoldDB" id="A0A840RZU4"/>
<dbReference type="Proteomes" id="UP000571084">
    <property type="component" value="Unassembled WGS sequence"/>
</dbReference>
<reference evidence="1 2" key="1">
    <citation type="submission" date="2020-08" db="EMBL/GenBank/DDBJ databases">
        <title>Genomic Encyclopedia of Type Strains, Phase IV (KMG-IV): sequencing the most valuable type-strain genomes for metagenomic binning, comparative biology and taxonomic classification.</title>
        <authorList>
            <person name="Goeker M."/>
        </authorList>
    </citation>
    <scope>NUCLEOTIDE SEQUENCE [LARGE SCALE GENOMIC DNA]</scope>
    <source>
        <strain evidence="1 2">DSM 23240</strain>
    </source>
</reference>
<keyword evidence="2" id="KW-1185">Reference proteome</keyword>
<comment type="caution">
    <text evidence="1">The sequence shown here is derived from an EMBL/GenBank/DDBJ whole genome shotgun (WGS) entry which is preliminary data.</text>
</comment>
<name>A0A840RZU4_9BURK</name>
<proteinExistence type="predicted"/>
<evidence type="ECO:0000313" key="1">
    <source>
        <dbReference type="EMBL" id="MBB5202376.1"/>
    </source>
</evidence>
<gene>
    <name evidence="1" type="ORF">HNR39_004240</name>
</gene>
<dbReference type="EMBL" id="JACHHQ010000014">
    <property type="protein sequence ID" value="MBB5202376.1"/>
    <property type="molecule type" value="Genomic_DNA"/>
</dbReference>
<evidence type="ECO:0000313" key="2">
    <source>
        <dbReference type="Proteomes" id="UP000571084"/>
    </source>
</evidence>
<sequence>MSGDQTMGEDQQPLQTSVYYTSYTSIFPLDLRLVTFVTWRKVS</sequence>